<dbReference type="InterPro" id="IPR025309">
    <property type="entry name" value="KTSC_dom"/>
</dbReference>
<sequence length="77" mass="8779">MPSSVIRRFSYDEAARRLRLTFVSGDVYDYDDVPPEVAEGLAQAPSKGRFFGPRIRDRFPCRRVFSARRSSDAPPGR</sequence>
<organism evidence="2 3">
    <name type="scientific">Brevundimonas guildfordensis</name>
    <dbReference type="NCBI Taxonomy" id="2762241"/>
    <lineage>
        <taxon>Bacteria</taxon>
        <taxon>Pseudomonadati</taxon>
        <taxon>Pseudomonadota</taxon>
        <taxon>Alphaproteobacteria</taxon>
        <taxon>Caulobacterales</taxon>
        <taxon>Caulobacteraceae</taxon>
        <taxon>Brevundimonas</taxon>
    </lineage>
</organism>
<dbReference type="Proteomes" id="UP000638918">
    <property type="component" value="Unassembled WGS sequence"/>
</dbReference>
<protein>
    <submittedName>
        <fullName evidence="2">KTSC domain-containing protein</fullName>
    </submittedName>
</protein>
<accession>A0ABR8R315</accession>
<comment type="caution">
    <text evidence="2">The sequence shown here is derived from an EMBL/GenBank/DDBJ whole genome shotgun (WGS) entry which is preliminary data.</text>
</comment>
<name>A0ABR8R315_9CAUL</name>
<evidence type="ECO:0000313" key="2">
    <source>
        <dbReference type="EMBL" id="MBD7942072.1"/>
    </source>
</evidence>
<dbReference type="RefSeq" id="WP_191744470.1">
    <property type="nucleotide sequence ID" value="NZ_JACSQU010000003.1"/>
</dbReference>
<gene>
    <name evidence="2" type="ORF">H9656_11825</name>
</gene>
<keyword evidence="3" id="KW-1185">Reference proteome</keyword>
<dbReference type="Pfam" id="PF13619">
    <property type="entry name" value="KTSC"/>
    <property type="match status" value="1"/>
</dbReference>
<reference evidence="2 3" key="1">
    <citation type="submission" date="2020-08" db="EMBL/GenBank/DDBJ databases">
        <title>A Genomic Blueprint of the Chicken Gut Microbiome.</title>
        <authorList>
            <person name="Gilroy R."/>
            <person name="Ravi A."/>
            <person name="Getino M."/>
            <person name="Pursley I."/>
            <person name="Horton D.L."/>
            <person name="Alikhan N.-F."/>
            <person name="Baker D."/>
            <person name="Gharbi K."/>
            <person name="Hall N."/>
            <person name="Watson M."/>
            <person name="Adriaenssens E.M."/>
            <person name="Foster-Nyarko E."/>
            <person name="Jarju S."/>
            <person name="Secka A."/>
            <person name="Antonio M."/>
            <person name="Oren A."/>
            <person name="Chaudhuri R."/>
            <person name="La Ragione R.M."/>
            <person name="Hildebrand F."/>
            <person name="Pallen M.J."/>
        </authorList>
    </citation>
    <scope>NUCLEOTIDE SEQUENCE [LARGE SCALE GENOMIC DNA]</scope>
    <source>
        <strain evidence="2 3">Sa3CVA3</strain>
    </source>
</reference>
<feature type="domain" description="KTSC" evidence="1">
    <location>
        <begin position="3"/>
        <end position="59"/>
    </location>
</feature>
<proteinExistence type="predicted"/>
<dbReference type="EMBL" id="JACSQU010000003">
    <property type="protein sequence ID" value="MBD7942072.1"/>
    <property type="molecule type" value="Genomic_DNA"/>
</dbReference>
<evidence type="ECO:0000313" key="3">
    <source>
        <dbReference type="Proteomes" id="UP000638918"/>
    </source>
</evidence>
<evidence type="ECO:0000259" key="1">
    <source>
        <dbReference type="Pfam" id="PF13619"/>
    </source>
</evidence>